<keyword evidence="4" id="KW-0479">Metal-binding</keyword>
<evidence type="ECO:0000256" key="4">
    <source>
        <dbReference type="ARBA" id="ARBA00022723"/>
    </source>
</evidence>
<dbReference type="SMART" id="SM01074">
    <property type="entry name" value="Cdc6_C"/>
    <property type="match status" value="1"/>
</dbReference>
<evidence type="ECO:0000313" key="11">
    <source>
        <dbReference type="EMBL" id="BES98051.1"/>
    </source>
</evidence>
<dbReference type="SUPFAM" id="SSF52540">
    <property type="entry name" value="P-loop containing nucleoside triphosphate hydrolases"/>
    <property type="match status" value="1"/>
</dbReference>
<keyword evidence="6 7" id="KW-0539">Nucleus</keyword>
<comment type="subunit">
    <text evidence="7">ORC is composed of six subunits.</text>
</comment>
<dbReference type="InterPro" id="IPR027417">
    <property type="entry name" value="P-loop_NTPase"/>
</dbReference>
<dbReference type="InterPro" id="IPR050311">
    <property type="entry name" value="ORC1/CDC6"/>
</dbReference>
<feature type="compositionally biased region" description="Polar residues" evidence="8">
    <location>
        <begin position="291"/>
        <end position="303"/>
    </location>
</feature>
<evidence type="ECO:0000256" key="2">
    <source>
        <dbReference type="ARBA" id="ARBA00008398"/>
    </source>
</evidence>
<accession>A0ABN7B0U4</accession>
<dbReference type="EMBL" id="AP028916">
    <property type="protein sequence ID" value="BES98051.1"/>
    <property type="molecule type" value="Genomic_DNA"/>
</dbReference>
<comment type="similarity">
    <text evidence="2 7">Belongs to the ORC1 family.</text>
</comment>
<reference evidence="11 12" key="1">
    <citation type="submission" date="2023-09" db="EMBL/GenBank/DDBJ databases">
        <title>Nesidiocoris tenuis whole genome shotgun sequence.</title>
        <authorList>
            <person name="Shibata T."/>
            <person name="Shimoda M."/>
            <person name="Kobayashi T."/>
            <person name="Uehara T."/>
        </authorList>
    </citation>
    <scope>NUCLEOTIDE SEQUENCE [LARGE SCALE GENOMIC DNA]</scope>
    <source>
        <strain evidence="11 12">Japan</strain>
    </source>
</reference>
<keyword evidence="5 7" id="KW-0238">DNA-binding</keyword>
<proteinExistence type="inferred from homology"/>
<dbReference type="CDD" id="cd00009">
    <property type="entry name" value="AAA"/>
    <property type="match status" value="1"/>
</dbReference>
<dbReference type="Proteomes" id="UP001307889">
    <property type="component" value="Chromosome 8"/>
</dbReference>
<feature type="compositionally biased region" description="Polar residues" evidence="8">
    <location>
        <begin position="189"/>
        <end position="206"/>
    </location>
</feature>
<keyword evidence="7" id="KW-0547">Nucleotide-binding</keyword>
<dbReference type="PANTHER" id="PTHR10763:SF23">
    <property type="entry name" value="ORIGIN RECOGNITION COMPLEX SUBUNIT 1"/>
    <property type="match status" value="1"/>
</dbReference>
<dbReference type="InterPro" id="IPR003959">
    <property type="entry name" value="ATPase_AAA_core"/>
</dbReference>
<dbReference type="Gene3D" id="1.10.8.60">
    <property type="match status" value="1"/>
</dbReference>
<gene>
    <name evidence="11" type="ORF">NTJ_10866</name>
</gene>
<dbReference type="Pfam" id="PF00004">
    <property type="entry name" value="AAA"/>
    <property type="match status" value="1"/>
</dbReference>
<dbReference type="Gene3D" id="3.40.50.300">
    <property type="entry name" value="P-loop containing nucleotide triphosphate hydrolases"/>
    <property type="match status" value="1"/>
</dbReference>
<evidence type="ECO:0000259" key="10">
    <source>
        <dbReference type="SMART" id="SM01074"/>
    </source>
</evidence>
<sequence>MSSRSRKLDYIYYERRITDVNEIQSILVDDSEDEPEEWEVLTRTPRNGNVKRPTKTRLSQANSKTSNSLMSKATVESSSDKKEDGKVSPIKIKRKMSCPVDRMSSSKKSSIVTKERKQRLPLSTNQENISKELSKKLALFDELEDYATTFNSPSKKIGTFDDAFSITNAAQFEGSTPSKTSTPAKPSSGNQMIVSTKSSELASENDTMPFEATPRRSSGRKRSTLSLTGKSPKPRGRPKKIPTIDLYSSEDDEEELTTPLRLTKRKQESEDEDSPRRSLRKKTEPKKLESCGSNAKEGTSTPRRSARVSMSPCTPSLRQRVLLANTPRSSLPTIHDESVNEVISTPKLAKSAKKKLDMTPVTPKSCKKVGNGFLSPVVAERDAHPLSTPLSTLGIARAHLQVSTLPSSLPCREKEFDDIKSFVLRKLQDQIGGCMYISGVPGTGKTATVHTVVRGLQHLAKDGEIGTFNFVEVNGLRLTEPRQAYVRICQALCNSKVTTDQALRQLETKFLGKPKRSTLLLVDELDYLCNKRQDVIYNILDWTTKRFSKLIVLTIANTMDLPERTLKGKITSRMGLTRIVFHPYTFQQLERIVLNRLENCKAFHPDAVQLVARKVAAISGDARRALDICRRSTEILELDGRLSVSVSDIQQVLTRIFSGSRVQAIKNCSAMAKLVLRAIRDEVIRTGVEETTALHVYPQLLSLCAMDGEVEPTVTEFLAILSNLAHSGLIFAEKVRKDVHRKLSLNVSSDDIHYAISCSG</sequence>
<evidence type="ECO:0000256" key="1">
    <source>
        <dbReference type="ARBA" id="ARBA00004123"/>
    </source>
</evidence>
<feature type="region of interest" description="Disordered" evidence="8">
    <location>
        <begin position="28"/>
        <end position="127"/>
    </location>
</feature>
<name>A0ABN7B0U4_9HEMI</name>
<organism evidence="11 12">
    <name type="scientific">Nesidiocoris tenuis</name>
    <dbReference type="NCBI Taxonomy" id="355587"/>
    <lineage>
        <taxon>Eukaryota</taxon>
        <taxon>Metazoa</taxon>
        <taxon>Ecdysozoa</taxon>
        <taxon>Arthropoda</taxon>
        <taxon>Hexapoda</taxon>
        <taxon>Insecta</taxon>
        <taxon>Pterygota</taxon>
        <taxon>Neoptera</taxon>
        <taxon>Paraneoptera</taxon>
        <taxon>Hemiptera</taxon>
        <taxon>Heteroptera</taxon>
        <taxon>Panheteroptera</taxon>
        <taxon>Cimicomorpha</taxon>
        <taxon>Miridae</taxon>
        <taxon>Dicyphina</taxon>
        <taxon>Nesidiocoris</taxon>
    </lineage>
</organism>
<dbReference type="Pfam" id="PF09079">
    <property type="entry name" value="WHD_Cdc6"/>
    <property type="match status" value="1"/>
</dbReference>
<dbReference type="SMART" id="SM00382">
    <property type="entry name" value="AAA"/>
    <property type="match status" value="1"/>
</dbReference>
<feature type="region of interest" description="Disordered" evidence="8">
    <location>
        <begin position="170"/>
        <end position="314"/>
    </location>
</feature>
<protein>
    <recommendedName>
        <fullName evidence="7">Origin recognition complex subunit 1</fullName>
    </recommendedName>
</protein>
<keyword evidence="7" id="KW-0067">ATP-binding</keyword>
<keyword evidence="12" id="KW-1185">Reference proteome</keyword>
<feature type="domain" description="AAA+ ATPase" evidence="9">
    <location>
        <begin position="431"/>
        <end position="580"/>
    </location>
</feature>
<evidence type="ECO:0000256" key="6">
    <source>
        <dbReference type="ARBA" id="ARBA00023242"/>
    </source>
</evidence>
<feature type="compositionally biased region" description="Acidic residues" evidence="8">
    <location>
        <begin position="29"/>
        <end position="39"/>
    </location>
</feature>
<comment type="subcellular location">
    <subcellularLocation>
        <location evidence="1 7">Nucleus</location>
    </subcellularLocation>
</comment>
<feature type="domain" description="Cdc6 C-terminal" evidence="10">
    <location>
        <begin position="676"/>
        <end position="756"/>
    </location>
</feature>
<dbReference type="InterPro" id="IPR003593">
    <property type="entry name" value="AAA+_ATPase"/>
</dbReference>
<feature type="compositionally biased region" description="Polar residues" evidence="8">
    <location>
        <begin position="56"/>
        <end position="77"/>
    </location>
</feature>
<keyword evidence="3 7" id="KW-0235">DNA replication</keyword>
<dbReference type="PANTHER" id="PTHR10763">
    <property type="entry name" value="CELL DIVISION CONTROL PROTEIN 6-RELATED"/>
    <property type="match status" value="1"/>
</dbReference>
<evidence type="ECO:0000259" key="9">
    <source>
        <dbReference type="SMART" id="SM00382"/>
    </source>
</evidence>
<comment type="function">
    <text evidence="7">Component of the origin recognition complex (ORC) that binds origins of replication. DNA-binding is ATP-dependent, however specific DNA sequences that define origins of replication have not been identified so far. ORC is required to assemble the pre-replication complex necessary to initiate DNA replication.</text>
</comment>
<feature type="compositionally biased region" description="Low complexity" evidence="8">
    <location>
        <begin position="175"/>
        <end position="188"/>
    </location>
</feature>
<dbReference type="Pfam" id="PF22606">
    <property type="entry name" value="Cdc6-ORC-like_ATPase_lid"/>
    <property type="match status" value="1"/>
</dbReference>
<evidence type="ECO:0000256" key="5">
    <source>
        <dbReference type="ARBA" id="ARBA00023125"/>
    </source>
</evidence>
<dbReference type="InterPro" id="IPR054425">
    <property type="entry name" value="Cdc6_ORC1-like_ATPase_lid"/>
</dbReference>
<dbReference type="CDD" id="cd08768">
    <property type="entry name" value="Cdc6_C"/>
    <property type="match status" value="1"/>
</dbReference>
<dbReference type="InterPro" id="IPR015163">
    <property type="entry name" value="Cdc6_C"/>
</dbReference>
<evidence type="ECO:0000256" key="7">
    <source>
        <dbReference type="RuleBase" id="RU365058"/>
    </source>
</evidence>
<evidence type="ECO:0000313" key="12">
    <source>
        <dbReference type="Proteomes" id="UP001307889"/>
    </source>
</evidence>
<evidence type="ECO:0000256" key="8">
    <source>
        <dbReference type="SAM" id="MobiDB-lite"/>
    </source>
</evidence>
<evidence type="ECO:0000256" key="3">
    <source>
        <dbReference type="ARBA" id="ARBA00022705"/>
    </source>
</evidence>